<dbReference type="SUPFAM" id="SSF46785">
    <property type="entry name" value="Winged helix' DNA-binding domain"/>
    <property type="match status" value="1"/>
</dbReference>
<dbReference type="AlphaFoldDB" id="W4HHT1"/>
<organism evidence="2 3">
    <name type="scientific">Roseivivax marinus</name>
    <dbReference type="NCBI Taxonomy" id="1379903"/>
    <lineage>
        <taxon>Bacteria</taxon>
        <taxon>Pseudomonadati</taxon>
        <taxon>Pseudomonadota</taxon>
        <taxon>Alphaproteobacteria</taxon>
        <taxon>Rhodobacterales</taxon>
        <taxon>Roseobacteraceae</taxon>
        <taxon>Roseivivax</taxon>
    </lineage>
</organism>
<comment type="caution">
    <text evidence="2">The sequence shown here is derived from an EMBL/GenBank/DDBJ whole genome shotgun (WGS) entry which is preliminary data.</text>
</comment>
<sequence length="159" mass="17421">MTDERGDLLAVSLVSEILATDQLLRSRIARVLPAGMELSHVSVLNHLARADAERTPAELARAFHLTRGAMTNTLTRLDLAGYVHIRPDWDDARKKRVSISPAGRRARDAAFAAIAPFLEEAAGPLDPARVRATLPVLRALRQGLERTDAQPSSRRDVTT</sequence>
<dbReference type="GO" id="GO:0003700">
    <property type="term" value="F:DNA-binding transcription factor activity"/>
    <property type="evidence" value="ECO:0007669"/>
    <property type="project" value="InterPro"/>
</dbReference>
<dbReference type="PANTHER" id="PTHR33164">
    <property type="entry name" value="TRANSCRIPTIONAL REGULATOR, MARR FAMILY"/>
    <property type="match status" value="1"/>
</dbReference>
<dbReference type="EMBL" id="AQQW01000007">
    <property type="protein sequence ID" value="ETW12302.1"/>
    <property type="molecule type" value="Genomic_DNA"/>
</dbReference>
<dbReference type="SMART" id="SM00347">
    <property type="entry name" value="HTH_MARR"/>
    <property type="match status" value="1"/>
</dbReference>
<dbReference type="RefSeq" id="WP_043844800.1">
    <property type="nucleotide sequence ID" value="NZ_AQQW01000007.1"/>
</dbReference>
<accession>W4HHT1</accession>
<evidence type="ECO:0000313" key="3">
    <source>
        <dbReference type="Proteomes" id="UP000019063"/>
    </source>
</evidence>
<dbReference type="Gene3D" id="1.10.10.10">
    <property type="entry name" value="Winged helix-like DNA-binding domain superfamily/Winged helix DNA-binding domain"/>
    <property type="match status" value="1"/>
</dbReference>
<proteinExistence type="predicted"/>
<dbReference type="GO" id="GO:0006950">
    <property type="term" value="P:response to stress"/>
    <property type="evidence" value="ECO:0007669"/>
    <property type="project" value="TreeGrafter"/>
</dbReference>
<name>W4HHT1_9RHOB</name>
<dbReference type="InterPro" id="IPR000835">
    <property type="entry name" value="HTH_MarR-typ"/>
</dbReference>
<dbReference type="InterPro" id="IPR039422">
    <property type="entry name" value="MarR/SlyA-like"/>
</dbReference>
<keyword evidence="3" id="KW-1185">Reference proteome</keyword>
<dbReference type="Pfam" id="PF12802">
    <property type="entry name" value="MarR_2"/>
    <property type="match status" value="1"/>
</dbReference>
<dbReference type="Proteomes" id="UP000019063">
    <property type="component" value="Unassembled WGS sequence"/>
</dbReference>
<dbReference type="eggNOG" id="COG1846">
    <property type="taxonomic scope" value="Bacteria"/>
</dbReference>
<dbReference type="InterPro" id="IPR036388">
    <property type="entry name" value="WH-like_DNA-bd_sf"/>
</dbReference>
<feature type="domain" description="HTH marR-type" evidence="1">
    <location>
        <begin position="6"/>
        <end position="142"/>
    </location>
</feature>
<evidence type="ECO:0000313" key="2">
    <source>
        <dbReference type="EMBL" id="ETW12302.1"/>
    </source>
</evidence>
<dbReference type="PROSITE" id="PS50995">
    <property type="entry name" value="HTH_MARR_2"/>
    <property type="match status" value="1"/>
</dbReference>
<protein>
    <submittedName>
        <fullName evidence="2">MarR family transcriptional regulator</fullName>
    </submittedName>
</protein>
<dbReference type="PATRIC" id="fig|1317118.6.peg.2503"/>
<dbReference type="InterPro" id="IPR036390">
    <property type="entry name" value="WH_DNA-bd_sf"/>
</dbReference>
<gene>
    <name evidence="2" type="ORF">ATO8_12156</name>
</gene>
<evidence type="ECO:0000259" key="1">
    <source>
        <dbReference type="PROSITE" id="PS50995"/>
    </source>
</evidence>
<dbReference type="PANTHER" id="PTHR33164:SF43">
    <property type="entry name" value="HTH-TYPE TRANSCRIPTIONAL REPRESSOR YETL"/>
    <property type="match status" value="1"/>
</dbReference>
<dbReference type="STRING" id="1379903.ATO8_12156"/>
<reference evidence="2 3" key="1">
    <citation type="journal article" date="2014" name="Antonie Van Leeuwenhoek">
        <title>Roseivivax atlanticus sp. nov., isolated from surface seawater of the Atlantic Ocean.</title>
        <authorList>
            <person name="Li G."/>
            <person name="Lai Q."/>
            <person name="Liu X."/>
            <person name="Sun F."/>
            <person name="Shao Z."/>
        </authorList>
    </citation>
    <scope>NUCLEOTIDE SEQUENCE [LARGE SCALE GENOMIC DNA]</scope>
    <source>
        <strain evidence="2 3">22II-s10s</strain>
    </source>
</reference>